<evidence type="ECO:0008006" key="4">
    <source>
        <dbReference type="Google" id="ProtNLM"/>
    </source>
</evidence>
<comment type="caution">
    <text evidence="2">The sequence shown here is derived from an EMBL/GenBank/DDBJ whole genome shotgun (WGS) entry which is preliminary data.</text>
</comment>
<dbReference type="Proteomes" id="UP001150904">
    <property type="component" value="Unassembled WGS sequence"/>
</dbReference>
<feature type="compositionally biased region" description="Gly residues" evidence="1">
    <location>
        <begin position="79"/>
        <end position="98"/>
    </location>
</feature>
<evidence type="ECO:0000256" key="1">
    <source>
        <dbReference type="SAM" id="MobiDB-lite"/>
    </source>
</evidence>
<dbReference type="RefSeq" id="XP_058310552.1">
    <property type="nucleotide sequence ID" value="XM_058451090.1"/>
</dbReference>
<dbReference type="OrthoDB" id="2590867at2759"/>
<proteinExistence type="predicted"/>
<keyword evidence="3" id="KW-1185">Reference proteome</keyword>
<dbReference type="PANTHER" id="PTHR39606:SF1">
    <property type="entry name" value="CELL SURFACE PROTEIN"/>
    <property type="match status" value="1"/>
</dbReference>
<dbReference type="EMBL" id="JAPQKR010000008">
    <property type="protein sequence ID" value="KAJ5212382.1"/>
    <property type="molecule type" value="Genomic_DNA"/>
</dbReference>
<reference evidence="2" key="1">
    <citation type="submission" date="2022-12" db="EMBL/GenBank/DDBJ databases">
        <authorList>
            <person name="Petersen C."/>
        </authorList>
    </citation>
    <scope>NUCLEOTIDE SEQUENCE</scope>
    <source>
        <strain evidence="2">IBT 15544</strain>
    </source>
</reference>
<feature type="compositionally biased region" description="Polar residues" evidence="1">
    <location>
        <begin position="60"/>
        <end position="74"/>
    </location>
</feature>
<feature type="compositionally biased region" description="Basic and acidic residues" evidence="1">
    <location>
        <begin position="15"/>
        <end position="26"/>
    </location>
</feature>
<accession>A0A9W9N390</accession>
<dbReference type="PANTHER" id="PTHR39606">
    <property type="entry name" value="SURFACE PROTEIN, PUTATIVE-RELATED"/>
    <property type="match status" value="1"/>
</dbReference>
<sequence length="418" mass="41610">MSGIINKVKDAVAHHGDKSNDNEHHQTGTSHNSNAYDYGPHSSNVANAADPRVDSDRSAHNTSSTGHSTAQPHSATGMTGAGTTGAGTAGTGMAGAGTTGASHNAYDSSRSSNYGPHGSNIANTADPRVDSDRSSHAAYNTTSTGPTSTLASGTGHNTSTHNSSAPLATGAGAGMAGTAMGGPGIAGAGMAGPHQDINDSSRSSNYGPHNSNVANAADPRIDSDRSAHHTSTTPAHHTSTTHHSGAPVAASAGMAGAGVAAAQHDSHRSSNYAPYDSNVANTADPRIDSHHASTGGVSNPSTDSYATGPASSTAGPHTSNLANKADPRVNSDLSKQNTHSSVGNAGVMPISGGSDNTTTKTFEQAQETSGAAGSSYNHPGSTHHKSTAGPHDSSVGNKVDPRVDSDLDNSATLGSQRI</sequence>
<evidence type="ECO:0000313" key="3">
    <source>
        <dbReference type="Proteomes" id="UP001150904"/>
    </source>
</evidence>
<feature type="compositionally biased region" description="Polar residues" evidence="1">
    <location>
        <begin position="105"/>
        <end position="114"/>
    </location>
</feature>
<feature type="compositionally biased region" description="Low complexity" evidence="1">
    <location>
        <begin position="229"/>
        <end position="262"/>
    </location>
</feature>
<name>A0A9W9N390_9EURO</name>
<feature type="compositionally biased region" description="Polar residues" evidence="1">
    <location>
        <begin position="353"/>
        <end position="380"/>
    </location>
</feature>
<protein>
    <recommendedName>
        <fullName evidence="4">Period circadian protein</fullName>
    </recommendedName>
</protein>
<feature type="compositionally biased region" description="Polar residues" evidence="1">
    <location>
        <begin position="27"/>
        <end position="46"/>
    </location>
</feature>
<dbReference type="AlphaFoldDB" id="A0A9W9N390"/>
<feature type="compositionally biased region" description="Polar residues" evidence="1">
    <location>
        <begin position="408"/>
        <end position="418"/>
    </location>
</feature>
<gene>
    <name evidence="2" type="ORF">N7498_004028</name>
</gene>
<evidence type="ECO:0000313" key="2">
    <source>
        <dbReference type="EMBL" id="KAJ5212382.1"/>
    </source>
</evidence>
<feature type="region of interest" description="Disordered" evidence="1">
    <location>
        <begin position="15"/>
        <end position="170"/>
    </location>
</feature>
<feature type="compositionally biased region" description="Polar residues" evidence="1">
    <location>
        <begin position="331"/>
        <end position="343"/>
    </location>
</feature>
<feature type="compositionally biased region" description="Polar residues" evidence="1">
    <location>
        <begin position="137"/>
        <end position="164"/>
    </location>
</feature>
<reference evidence="2" key="2">
    <citation type="journal article" date="2023" name="IMA Fungus">
        <title>Comparative genomic study of the Penicillium genus elucidates a diverse pangenome and 15 lateral gene transfer events.</title>
        <authorList>
            <person name="Petersen C."/>
            <person name="Sorensen T."/>
            <person name="Nielsen M.R."/>
            <person name="Sondergaard T.E."/>
            <person name="Sorensen J.L."/>
            <person name="Fitzpatrick D.A."/>
            <person name="Frisvad J.C."/>
            <person name="Nielsen K.L."/>
        </authorList>
    </citation>
    <scope>NUCLEOTIDE SEQUENCE</scope>
    <source>
        <strain evidence="2">IBT 15544</strain>
    </source>
</reference>
<feature type="compositionally biased region" description="Polar residues" evidence="1">
    <location>
        <begin position="198"/>
        <end position="214"/>
    </location>
</feature>
<organism evidence="2 3">
    <name type="scientific">Penicillium cinerascens</name>
    <dbReference type="NCBI Taxonomy" id="70096"/>
    <lineage>
        <taxon>Eukaryota</taxon>
        <taxon>Fungi</taxon>
        <taxon>Dikarya</taxon>
        <taxon>Ascomycota</taxon>
        <taxon>Pezizomycotina</taxon>
        <taxon>Eurotiomycetes</taxon>
        <taxon>Eurotiomycetidae</taxon>
        <taxon>Eurotiales</taxon>
        <taxon>Aspergillaceae</taxon>
        <taxon>Penicillium</taxon>
    </lineage>
</organism>
<feature type="region of interest" description="Disordered" evidence="1">
    <location>
        <begin position="186"/>
        <end position="418"/>
    </location>
</feature>
<dbReference type="GeneID" id="83178391"/>
<feature type="compositionally biased region" description="Polar residues" evidence="1">
    <location>
        <begin position="295"/>
        <end position="322"/>
    </location>
</feature>